<dbReference type="InterPro" id="IPR036291">
    <property type="entry name" value="NAD(P)-bd_dom_sf"/>
</dbReference>
<reference evidence="5" key="1">
    <citation type="submission" date="2019-02" db="EMBL/GenBank/DDBJ databases">
        <authorList>
            <person name="Li S.-H."/>
        </authorList>
    </citation>
    <scope>NUCLEOTIDE SEQUENCE</scope>
    <source>
        <strain evidence="5">IMCC11814</strain>
    </source>
</reference>
<name>A0ABT3T527_9GAMM</name>
<dbReference type="PROSITE" id="PS00061">
    <property type="entry name" value="ADH_SHORT"/>
    <property type="match status" value="1"/>
</dbReference>
<comment type="caution">
    <text evidence="5">The sequence shown here is derived from an EMBL/GenBank/DDBJ whole genome shotgun (WGS) entry which is preliminary data.</text>
</comment>
<evidence type="ECO:0000313" key="5">
    <source>
        <dbReference type="EMBL" id="MCX2976925.1"/>
    </source>
</evidence>
<evidence type="ECO:0000259" key="4">
    <source>
        <dbReference type="SMART" id="SM00822"/>
    </source>
</evidence>
<dbReference type="Gene3D" id="3.40.50.720">
    <property type="entry name" value="NAD(P)-binding Rossmann-like Domain"/>
    <property type="match status" value="1"/>
</dbReference>
<dbReference type="PRINTS" id="PR00080">
    <property type="entry name" value="SDRFAMILY"/>
</dbReference>
<dbReference type="CDD" id="cd05233">
    <property type="entry name" value="SDR_c"/>
    <property type="match status" value="1"/>
</dbReference>
<dbReference type="InterPro" id="IPR002347">
    <property type="entry name" value="SDR_fam"/>
</dbReference>
<dbReference type="PANTHER" id="PTHR24321:SF8">
    <property type="entry name" value="ESTRADIOL 17-BETA-DEHYDROGENASE 8-RELATED"/>
    <property type="match status" value="1"/>
</dbReference>
<dbReference type="InterPro" id="IPR020904">
    <property type="entry name" value="Sc_DH/Rdtase_CS"/>
</dbReference>
<feature type="domain" description="Ketoreductase" evidence="4">
    <location>
        <begin position="11"/>
        <end position="182"/>
    </location>
</feature>
<dbReference type="EMBL" id="SHNO01000001">
    <property type="protein sequence ID" value="MCX2976925.1"/>
    <property type="molecule type" value="Genomic_DNA"/>
</dbReference>
<dbReference type="InterPro" id="IPR057326">
    <property type="entry name" value="KR_dom"/>
</dbReference>
<proteinExistence type="inferred from homology"/>
<dbReference type="Proteomes" id="UP001143304">
    <property type="component" value="Unassembled WGS sequence"/>
</dbReference>
<dbReference type="GO" id="GO:0047936">
    <property type="term" value="F:glucose 1-dehydrogenase [NAD(P)+] activity"/>
    <property type="evidence" value="ECO:0007669"/>
    <property type="project" value="UniProtKB-EC"/>
</dbReference>
<protein>
    <submittedName>
        <fullName evidence="5">Glucose 1-dehydrogenase</fullName>
        <ecNumber evidence="5">1.1.1.47</ecNumber>
    </submittedName>
</protein>
<dbReference type="NCBIfam" id="NF005559">
    <property type="entry name" value="PRK07231.1"/>
    <property type="match status" value="1"/>
</dbReference>
<evidence type="ECO:0000256" key="2">
    <source>
        <dbReference type="ARBA" id="ARBA00023002"/>
    </source>
</evidence>
<dbReference type="EC" id="1.1.1.47" evidence="5"/>
<sequence length="260" mass="26968">MQVTGGRFENKVVIVTGAAGDIGRETTRRFAAEGATVAAVDSDADRVRALAAGLRKDGLQVIALRADVSREEDVERYVEMTCTEFGGVDILFNNAGVEGEAGDISECDLADFDRVMGVNVRGVLLGMKYVVPVMRARGGGAIVNTASVAGLSGASLISSYCASKHAVIGLTRSVAMQQGPNNIRVNAVCPAAMTGRMMTSIENKMSPGDADTVRDAVLGTIPMGRYARPGDVASMVTHLCSDEASFLNGGAYPVDGGATA</sequence>
<organism evidence="5 6">
    <name type="scientific">Candidatus Marimicrobium litorale</name>
    <dbReference type="NCBI Taxonomy" id="2518991"/>
    <lineage>
        <taxon>Bacteria</taxon>
        <taxon>Pseudomonadati</taxon>
        <taxon>Pseudomonadota</taxon>
        <taxon>Gammaproteobacteria</taxon>
        <taxon>Cellvibrionales</taxon>
        <taxon>Halieaceae</taxon>
        <taxon>Marimicrobium</taxon>
    </lineage>
</organism>
<dbReference type="Pfam" id="PF13561">
    <property type="entry name" value="adh_short_C2"/>
    <property type="match status" value="1"/>
</dbReference>
<keyword evidence="3" id="KW-0520">NAD</keyword>
<accession>A0ABT3T527</accession>
<dbReference type="RefSeq" id="WP_279248666.1">
    <property type="nucleotide sequence ID" value="NZ_SHNO01000001.1"/>
</dbReference>
<keyword evidence="6" id="KW-1185">Reference proteome</keyword>
<keyword evidence="2 5" id="KW-0560">Oxidoreductase</keyword>
<evidence type="ECO:0000256" key="1">
    <source>
        <dbReference type="ARBA" id="ARBA00006484"/>
    </source>
</evidence>
<gene>
    <name evidence="5" type="ORF">EYC82_06120</name>
</gene>
<evidence type="ECO:0000313" key="6">
    <source>
        <dbReference type="Proteomes" id="UP001143304"/>
    </source>
</evidence>
<dbReference type="PRINTS" id="PR00081">
    <property type="entry name" value="GDHRDH"/>
</dbReference>
<dbReference type="SUPFAM" id="SSF51735">
    <property type="entry name" value="NAD(P)-binding Rossmann-fold domains"/>
    <property type="match status" value="1"/>
</dbReference>
<comment type="similarity">
    <text evidence="1">Belongs to the short-chain dehydrogenases/reductases (SDR) family.</text>
</comment>
<evidence type="ECO:0000256" key="3">
    <source>
        <dbReference type="ARBA" id="ARBA00023027"/>
    </source>
</evidence>
<dbReference type="PANTHER" id="PTHR24321">
    <property type="entry name" value="DEHYDROGENASES, SHORT CHAIN"/>
    <property type="match status" value="1"/>
</dbReference>
<dbReference type="SMART" id="SM00822">
    <property type="entry name" value="PKS_KR"/>
    <property type="match status" value="1"/>
</dbReference>